<comment type="caution">
    <text evidence="1">The sequence shown here is derived from an EMBL/GenBank/DDBJ whole genome shotgun (WGS) entry which is preliminary data.</text>
</comment>
<evidence type="ECO:0000313" key="1">
    <source>
        <dbReference type="EMBL" id="GJT88253.1"/>
    </source>
</evidence>
<organism evidence="1 2">
    <name type="scientific">Tanacetum coccineum</name>
    <dbReference type="NCBI Taxonomy" id="301880"/>
    <lineage>
        <taxon>Eukaryota</taxon>
        <taxon>Viridiplantae</taxon>
        <taxon>Streptophyta</taxon>
        <taxon>Embryophyta</taxon>
        <taxon>Tracheophyta</taxon>
        <taxon>Spermatophyta</taxon>
        <taxon>Magnoliopsida</taxon>
        <taxon>eudicotyledons</taxon>
        <taxon>Gunneridae</taxon>
        <taxon>Pentapetalae</taxon>
        <taxon>asterids</taxon>
        <taxon>campanulids</taxon>
        <taxon>Asterales</taxon>
        <taxon>Asteraceae</taxon>
        <taxon>Asteroideae</taxon>
        <taxon>Anthemideae</taxon>
        <taxon>Anthemidinae</taxon>
        <taxon>Tanacetum</taxon>
    </lineage>
</organism>
<gene>
    <name evidence="1" type="ORF">Tco_1069970</name>
</gene>
<dbReference type="EMBL" id="BQNB010019713">
    <property type="protein sequence ID" value="GJT88253.1"/>
    <property type="molecule type" value="Genomic_DNA"/>
</dbReference>
<evidence type="ECO:0000313" key="2">
    <source>
        <dbReference type="Proteomes" id="UP001151760"/>
    </source>
</evidence>
<keyword evidence="2" id="KW-1185">Reference proteome</keyword>
<reference evidence="1" key="2">
    <citation type="submission" date="2022-01" db="EMBL/GenBank/DDBJ databases">
        <authorList>
            <person name="Yamashiro T."/>
            <person name="Shiraishi A."/>
            <person name="Satake H."/>
            <person name="Nakayama K."/>
        </authorList>
    </citation>
    <scope>NUCLEOTIDE SEQUENCE</scope>
</reference>
<reference evidence="1" key="1">
    <citation type="journal article" date="2022" name="Int. J. Mol. Sci.">
        <title>Draft Genome of Tanacetum Coccineum: Genomic Comparison of Closely Related Tanacetum-Family Plants.</title>
        <authorList>
            <person name="Yamashiro T."/>
            <person name="Shiraishi A."/>
            <person name="Nakayama K."/>
            <person name="Satake H."/>
        </authorList>
    </citation>
    <scope>NUCLEOTIDE SEQUENCE</scope>
</reference>
<sequence length="1231" mass="132240">MGVYGRRRMGKVGRYSEWEMAARELLYSNVGVGEVMVEYRCVGTDRDTAVVCKVLSGLTSACAAKHLTSRIVSPEACEGLGKMGVRVVDGGCQGGICSRGLVYYLTDEAYGGSARVLTEACVCGSEDGGVREVYDVVEGSLSGLIEEREGAGCMGVISASRDVGWNGMEGYCRCLGTRRAGPSGRCVDSCGCGETRGDGGVDGSCEWVPRDSDSEENMEEILDMIQCVAEEGGSDRSQRCSGGLLMIAGEEMVGVIESNKSLGSKGDDSERDQVFYGVEGISCEEEYARGSFQILGWLKSVMFCLSIGERTGAARTVGHFCVGSNLSEVEGAGIELMGEVVGWMCRFRWRVEGDARYVRVLYGRVDGAERYLSAYNSEAGGCVFSERGSSLLSVKGTGVSWGTIGTSGIRGAFCERGRVFGDGAVFIDWYMWRCGICGIMGWDRQWGRMSNEAVSHGCGVASCVSGELRGARLESSQRSVEYRGWGGMECQRLIEVARRGVRGWLSVQGQWGSSLFVDRGVGSVYYWESINLGDGFLVFYWTDSIEGVRFLQGLVWRLGILDLIVVKGSLGVLEIVKMACISVGRMVGVVGEMVRRSGIWSYEGVVVGAGLGEMGETGLGVLRKASWDRSRVGSHNIELWQLLYDYGVEEIRQRHREGRRDLPSVWLGLLVLFRRTDVRGGGRFGAWRHLDESANTCASTWRSSVRGSGSLVTYSSRCLDSGVGVASCRVDAMKAVGGVQGMKIGVSGVVVVRMDGQHDSGYRVEGRELECFGICGVVGGSRKETGISLGSGSDRIPDCRIAKSALSFSLVGVLSGLRRVWGGWHGWLYADHEGFGLGSLCSVKHGGIFLVLMGGLGEDRWDARLSWTDGCREGLGVEETRSQSSGFRLGHVGVVHLEVLREPVLPREISYRADGALGRRGCEVLYEANLTNANKLMGVRSASEGVRSLVVRTGRWCARGLCVWGRVWRRISLADVGLTQGAWDVVYSAGALARGEVSGVWVFGGAGGARAESLVELSYTALGKRAGANVVYALVGGGWVGVGGTVVTSGTRRWISWVRGAACAGGYLRAAGVMGDTRDQTKVDKDWGISLHGVIAVAQDVSTQETLVLVSGSYGMISLMSGGERTSVRDRVRVRLDRYESRGVWRWGLIRGYQSSVRILRGRLLFERDGDGAEGNRCGNGVRVAADCTAQGCRVVKVGERGGGVVQLRGDVDGASAGCVGELCDLERGAV</sequence>
<proteinExistence type="predicted"/>
<name>A0ABQ5HM80_9ASTR</name>
<protein>
    <submittedName>
        <fullName evidence="1">Uncharacterized protein</fullName>
    </submittedName>
</protein>
<accession>A0ABQ5HM80</accession>
<dbReference type="Proteomes" id="UP001151760">
    <property type="component" value="Unassembled WGS sequence"/>
</dbReference>